<feature type="transmembrane region" description="Helical" evidence="5">
    <location>
        <begin position="155"/>
        <end position="177"/>
    </location>
</feature>
<evidence type="ECO:0000259" key="6">
    <source>
        <dbReference type="Pfam" id="PF01490"/>
    </source>
</evidence>
<dbReference type="GO" id="GO:0015179">
    <property type="term" value="F:L-amino acid transmembrane transporter activity"/>
    <property type="evidence" value="ECO:0007669"/>
    <property type="project" value="TreeGrafter"/>
</dbReference>
<feature type="domain" description="Amino acid transporter transmembrane" evidence="6">
    <location>
        <begin position="12"/>
        <end position="406"/>
    </location>
</feature>
<protein>
    <submittedName>
        <fullName evidence="7">Amino acid permease</fullName>
    </submittedName>
</protein>
<dbReference type="AlphaFoldDB" id="A0AAW0EZI1"/>
<dbReference type="PANTHER" id="PTHR22950:SF649">
    <property type="entry name" value="ACID TRANSPORTER, PUTATIVE-RELATED"/>
    <property type="match status" value="1"/>
</dbReference>
<proteinExistence type="predicted"/>
<feature type="transmembrane region" description="Helical" evidence="5">
    <location>
        <begin position="345"/>
        <end position="369"/>
    </location>
</feature>
<evidence type="ECO:0000256" key="1">
    <source>
        <dbReference type="ARBA" id="ARBA00004141"/>
    </source>
</evidence>
<evidence type="ECO:0000313" key="7">
    <source>
        <dbReference type="EMBL" id="KAK7198891.1"/>
    </source>
</evidence>
<keyword evidence="4 5" id="KW-0472">Membrane</keyword>
<feature type="transmembrane region" description="Helical" evidence="5">
    <location>
        <begin position="129"/>
        <end position="148"/>
    </location>
</feature>
<evidence type="ECO:0000313" key="8">
    <source>
        <dbReference type="Proteomes" id="UP001430356"/>
    </source>
</evidence>
<comment type="subcellular location">
    <subcellularLocation>
        <location evidence="1">Membrane</location>
        <topology evidence="1">Multi-pass membrane protein</topology>
    </subcellularLocation>
</comment>
<feature type="transmembrane region" description="Helical" evidence="5">
    <location>
        <begin position="381"/>
        <end position="406"/>
    </location>
</feature>
<dbReference type="Pfam" id="PF01490">
    <property type="entry name" value="Aa_trans"/>
    <property type="match status" value="1"/>
</dbReference>
<dbReference type="EMBL" id="JAECZO010000186">
    <property type="protein sequence ID" value="KAK7198891.1"/>
    <property type="molecule type" value="Genomic_DNA"/>
</dbReference>
<feature type="transmembrane region" description="Helical" evidence="5">
    <location>
        <begin position="197"/>
        <end position="218"/>
    </location>
</feature>
<evidence type="ECO:0000256" key="3">
    <source>
        <dbReference type="ARBA" id="ARBA00022989"/>
    </source>
</evidence>
<feature type="transmembrane region" description="Helical" evidence="5">
    <location>
        <begin position="88"/>
        <end position="109"/>
    </location>
</feature>
<keyword evidence="2 5" id="KW-0812">Transmembrane</keyword>
<feature type="transmembrane region" description="Helical" evidence="5">
    <location>
        <begin position="230"/>
        <end position="254"/>
    </location>
</feature>
<reference evidence="7 8" key="1">
    <citation type="journal article" date="2021" name="MBio">
        <title>A New Model Trypanosomatid, Novymonas esmeraldas: Genomic Perception of Its 'Candidatus Pandoraea novymonadis' Endosymbiont.</title>
        <authorList>
            <person name="Zakharova A."/>
            <person name="Saura A."/>
            <person name="Butenko A."/>
            <person name="Podesvova L."/>
            <person name="Warmusova S."/>
            <person name="Kostygov A.Y."/>
            <person name="Nenarokova A."/>
            <person name="Lukes J."/>
            <person name="Opperdoes F.R."/>
            <person name="Yurchenko V."/>
        </authorList>
    </citation>
    <scope>NUCLEOTIDE SEQUENCE [LARGE SCALE GENOMIC DNA]</scope>
    <source>
        <strain evidence="7 8">E262AT.01</strain>
    </source>
</reference>
<dbReference type="GO" id="GO:0005737">
    <property type="term" value="C:cytoplasm"/>
    <property type="evidence" value="ECO:0007669"/>
    <property type="project" value="TreeGrafter"/>
</dbReference>
<organism evidence="7 8">
    <name type="scientific">Novymonas esmeraldas</name>
    <dbReference type="NCBI Taxonomy" id="1808958"/>
    <lineage>
        <taxon>Eukaryota</taxon>
        <taxon>Discoba</taxon>
        <taxon>Euglenozoa</taxon>
        <taxon>Kinetoplastea</taxon>
        <taxon>Metakinetoplastina</taxon>
        <taxon>Trypanosomatida</taxon>
        <taxon>Trypanosomatidae</taxon>
        <taxon>Novymonas</taxon>
    </lineage>
</organism>
<evidence type="ECO:0000256" key="2">
    <source>
        <dbReference type="ARBA" id="ARBA00022692"/>
    </source>
</evidence>
<gene>
    <name evidence="7" type="ORF">NESM_000855600</name>
</gene>
<dbReference type="GO" id="GO:0016020">
    <property type="term" value="C:membrane"/>
    <property type="evidence" value="ECO:0007669"/>
    <property type="project" value="UniProtKB-SubCell"/>
</dbReference>
<keyword evidence="3 5" id="KW-1133">Transmembrane helix</keyword>
<dbReference type="Proteomes" id="UP001430356">
    <property type="component" value="Unassembled WGS sequence"/>
</dbReference>
<dbReference type="PANTHER" id="PTHR22950">
    <property type="entry name" value="AMINO ACID TRANSPORTER"/>
    <property type="match status" value="1"/>
</dbReference>
<accession>A0AAW0EZI1</accession>
<sequence length="408" mass="44695">MQLKKLFSGRGVVGAALSLSVATTGSGVLAIPSTFQDGGICLVFGVLAFVGVLTIFSIDYLIRCVDCLHLRSYEDISRELLGRWCEEMVRWILIVYNVGVSAGYIVVVGEIFTPMLPLIQPYVPFLTDSWRVMLMVWLFVMLPLSCIPQITKLNYISYIAITATFLISGIIVYRYVVPFDGQRNTAPITYFSLSERSFLAVPVMMFSFDCQSLIFQVYSNLETVTRSNMIKVATVSVVVTGSIYAIVGLFGYLSNTPHITGNILANYNPLKDRLFAIGEVAYSFTVIMAYALVLFPSRDAVLILILGYNTATQTSVQVTGRQSLTVSIVLSTLSILLALRATSVVFIIALLGGMCSSTMCFTYPAVFRLMLHARGLDRCTLIELAIAVCMLIFGVVGGAVSTFVAIQV</sequence>
<feature type="transmembrane region" description="Helical" evidence="5">
    <location>
        <begin position="274"/>
        <end position="295"/>
    </location>
</feature>
<name>A0AAW0EZI1_9TRYP</name>
<evidence type="ECO:0000256" key="5">
    <source>
        <dbReference type="SAM" id="Phobius"/>
    </source>
</evidence>
<keyword evidence="8" id="KW-1185">Reference proteome</keyword>
<comment type="caution">
    <text evidence="7">The sequence shown here is derived from an EMBL/GenBank/DDBJ whole genome shotgun (WGS) entry which is preliminary data.</text>
</comment>
<feature type="transmembrane region" description="Helical" evidence="5">
    <location>
        <begin position="40"/>
        <end position="62"/>
    </location>
</feature>
<evidence type="ECO:0000256" key="4">
    <source>
        <dbReference type="ARBA" id="ARBA00023136"/>
    </source>
</evidence>
<dbReference type="InterPro" id="IPR013057">
    <property type="entry name" value="AA_transpt_TM"/>
</dbReference>